<keyword evidence="9" id="KW-1185">Reference proteome</keyword>
<evidence type="ECO:0000313" key="8">
    <source>
        <dbReference type="EMBL" id="EPS73216.1"/>
    </source>
</evidence>
<evidence type="ECO:0000259" key="7">
    <source>
        <dbReference type="SMART" id="SM01281"/>
    </source>
</evidence>
<keyword evidence="5" id="KW-0539">Nucleus</keyword>
<comment type="subcellular location">
    <subcellularLocation>
        <location evidence="1">Nucleus</location>
    </subcellularLocation>
</comment>
<dbReference type="OrthoDB" id="20828at2759"/>
<gene>
    <name evidence="8" type="ORF">M569_01540</name>
</gene>
<protein>
    <recommendedName>
        <fullName evidence="7">Mediator complex subunit Med12 domain-containing protein</fullName>
    </recommendedName>
</protein>
<dbReference type="Proteomes" id="UP000015453">
    <property type="component" value="Unassembled WGS sequence"/>
</dbReference>
<feature type="region of interest" description="Disordered" evidence="6">
    <location>
        <begin position="1799"/>
        <end position="1833"/>
    </location>
</feature>
<feature type="region of interest" description="Disordered" evidence="6">
    <location>
        <begin position="1"/>
        <end position="43"/>
    </location>
</feature>
<comment type="similarity">
    <text evidence="2">Belongs to the Mediator complex subunit 12 family.</text>
</comment>
<comment type="caution">
    <text evidence="8">The sequence shown here is derived from an EMBL/GenBank/DDBJ whole genome shotgun (WGS) entry which is preliminary data.</text>
</comment>
<dbReference type="PANTHER" id="PTHR46567">
    <property type="entry name" value="MEDIATOR OF RNA POLYMERASE II TRANSCRIPTION SUBUNIT 12"/>
    <property type="match status" value="1"/>
</dbReference>
<evidence type="ECO:0000256" key="3">
    <source>
        <dbReference type="ARBA" id="ARBA00023015"/>
    </source>
</evidence>
<evidence type="ECO:0000256" key="2">
    <source>
        <dbReference type="ARBA" id="ARBA00010289"/>
    </source>
</evidence>
<evidence type="ECO:0000256" key="6">
    <source>
        <dbReference type="SAM" id="MobiDB-lite"/>
    </source>
</evidence>
<dbReference type="EMBL" id="AUSU01000517">
    <property type="protein sequence ID" value="EPS73216.1"/>
    <property type="molecule type" value="Genomic_DNA"/>
</dbReference>
<reference evidence="8 9" key="1">
    <citation type="journal article" date="2013" name="BMC Genomics">
        <title>The miniature genome of a carnivorous plant Genlisea aurea contains a low number of genes and short non-coding sequences.</title>
        <authorList>
            <person name="Leushkin E.V."/>
            <person name="Sutormin R.A."/>
            <person name="Nabieva E.R."/>
            <person name="Penin A.A."/>
            <person name="Kondrashov A.S."/>
            <person name="Logacheva M.D."/>
        </authorList>
    </citation>
    <scope>NUCLEOTIDE SEQUENCE [LARGE SCALE GENOMIC DNA]</scope>
</reference>
<sequence length="1863" mass="208050">MQRFHAGSCNSAVKNSAHPGLQSRDTSRPEPSTLPSSYSLNSRQSSQLAAYKLKCDKDQLNARLGPPDFHPQTPNCPEETLTKEYVQSGYKDTVEGFEETREIPLSQIQQFTKPLIVKCKEAIRKCHRAINESRSQKRKAGQIYGVPLSGSLLNKPGVFPEQKPCGEEFRKKWIEGLSQSHKRLRSLADHVPHGYKKKFLFEVLIRDRVPLLRATWFIKVIYLNQARSASFNSSSALHDKFQVLCSEQWTKDAIEYFQQLLDEFLSRNHPHLNVHVRDRSPQVSFSGTAQQKGTLSSSVMDGDKHSLYNKWWYVVRIVNWHHSEGLVVPSLIIDWVLNQLQEKDLFSVLQLLLPVIYGFVEAVVSSQTYVRKLVSLAVRFIREPSPGGSDLVENSRRAYATSAVLEMFRFLILAVPDTFVALECFPVLPNEGNFLAKVMEDTRKVNYGQVEVSGLRDRNHEVQDELFSFRSVVSSIQSRVDTLSRASKPDYPGHNVAKTVQMLDQAMLSGEISLLYNTLFETSWDGICAERWNAEVSPCLLASCKHSGKISSSLVCSIFFVCEWATCEYRDFRGEPSRGLKFTGRKDVSQIFLAVRLLKQKAATFSSHERKFKKNSDFFDSPSPLHDAIVCWIDQHEVHNSEGFKSVQLLVIELIKSGVFNPFAYGRQLIVSGIDGNGSLVELEKYKRHYRLMKQLPASYIYEIFDRSQIADLSTLVEASNVYSNERRLVLHGSIGPCKSTLGTRSNSKRQKYQWGFQAAANLTSADVDRDTKIEVIKASVSLLLQFPPNLSSAIENGVDESFGFSKRPGGAHNRVSCDEDVSAFEECRKIKRQKISEEHRLNPIEEEIWWVKKEMKYTDSFNKVETPPKPLKQMPRSRQKSGRKTQSLAQLAAARIEGSQGASTSHACGGRIDCEHDRSSSDEINKLVDGRSKNPVGDIVSIVRLLKKMQFSDKRKLMVWLVSVTKQLIEESEKGTTKISRSAPSADDLSSRHWRLGDDELSSILYMMDVCNECVLASRFLFWLLPKVPGSAMLSRTTDHYTFDVGEAFLLSSIRSYENIIVAADLIPEMLSAMMQRIGVLLSAKGRISGSATLACARYFLKKYSTAASVVDWEKTFKSTCDKRLVSEIETGRSFEGDYGFSLGVPNGVEDLDDYFRQKINSVRASRVGMSMKEIVHRHVDEVFQSFFSKDRKAFGSESGTEKWNDVARQIISGLMECMRNTGGAAQEGDPSLVSSAIAAIINNLSLFISRIPDSGSLQCACLVLRIHIACLCILKDALGERQGRVFEVGLATEASSTLLQALSSVKVPRSQFHDAGNANPLNESHSNKNLLHSRSSRIFASVSALVIGCILQGVASLDRMISLFRLKDGLDPVQFIRGSKSNANGNARSMGVSKVDNALEVSLNWFRVLVGNCRTVCDGFIAELLGEASIASLSRMQRSLPLKSIFQPAYCAFAFITWKSILDVLVVGSREDLSRFHKSVAVAVSDAVRHRPFREICFRDCHGLYDLVASDTLDSEFVSLLESGSSDMNLKVAALVPLRSRVFLDALLDCGISLPVVKPDGEPKKQCGENVRKLTGKLVNVLDALQPAKFHWQWVEIRLLLNEQAINERIVESDMSFSDAVRSVVAPQSNASENESNFVQIVLSRLLSRPDAAPLFSQAVHWLGKSLQDSMLLQAIWLLRGPEVLYGKKSIRQKILNIASELKEPPSKPRYWKPWGWCRGGEKRKSEAASVLEEGEVVDEASGNGEANHSYYTIEGALVELILPCLDRGSDEMRNNFASEMIKQMTNIEHHINGITANPPAVAYPPGRSGSRKGGKSSSGSSPVVSRLPDSVPTSTAALRASMSLRLQFLLRLLPIVCGDR</sequence>
<dbReference type="InterPro" id="IPR019035">
    <property type="entry name" value="Mediator_Med12"/>
</dbReference>
<feature type="non-terminal residue" evidence="8">
    <location>
        <position position="1863"/>
    </location>
</feature>
<feature type="region of interest" description="Disordered" evidence="6">
    <location>
        <begin position="862"/>
        <end position="886"/>
    </location>
</feature>
<dbReference type="GO" id="GO:0006357">
    <property type="term" value="P:regulation of transcription by RNA polymerase II"/>
    <property type="evidence" value="ECO:0007669"/>
    <property type="project" value="InterPro"/>
</dbReference>
<proteinExistence type="inferred from homology"/>
<dbReference type="GO" id="GO:0016592">
    <property type="term" value="C:mediator complex"/>
    <property type="evidence" value="ECO:0007669"/>
    <property type="project" value="InterPro"/>
</dbReference>
<accession>S8D6Y7</accession>
<organism evidence="8 9">
    <name type="scientific">Genlisea aurea</name>
    <dbReference type="NCBI Taxonomy" id="192259"/>
    <lineage>
        <taxon>Eukaryota</taxon>
        <taxon>Viridiplantae</taxon>
        <taxon>Streptophyta</taxon>
        <taxon>Embryophyta</taxon>
        <taxon>Tracheophyta</taxon>
        <taxon>Spermatophyta</taxon>
        <taxon>Magnoliopsida</taxon>
        <taxon>eudicotyledons</taxon>
        <taxon>Gunneridae</taxon>
        <taxon>Pentapetalae</taxon>
        <taxon>asterids</taxon>
        <taxon>lamiids</taxon>
        <taxon>Lamiales</taxon>
        <taxon>Lentibulariaceae</taxon>
        <taxon>Genlisea</taxon>
    </lineage>
</organism>
<dbReference type="GO" id="GO:0003712">
    <property type="term" value="F:transcription coregulator activity"/>
    <property type="evidence" value="ECO:0007669"/>
    <property type="project" value="InterPro"/>
</dbReference>
<evidence type="ECO:0000256" key="5">
    <source>
        <dbReference type="ARBA" id="ARBA00023242"/>
    </source>
</evidence>
<keyword evidence="4" id="KW-0804">Transcription</keyword>
<name>S8D6Y7_9LAMI</name>
<evidence type="ECO:0000256" key="4">
    <source>
        <dbReference type="ARBA" id="ARBA00023163"/>
    </source>
</evidence>
<evidence type="ECO:0000313" key="9">
    <source>
        <dbReference type="Proteomes" id="UP000015453"/>
    </source>
</evidence>
<dbReference type="PANTHER" id="PTHR46567:SF1">
    <property type="entry name" value="MEDIATOR OF RNA POLYMERASE II TRANSCRIPTION SUBUNIT 12"/>
    <property type="match status" value="1"/>
</dbReference>
<dbReference type="Pfam" id="PF09497">
    <property type="entry name" value="Med12"/>
    <property type="match status" value="1"/>
</dbReference>
<feature type="domain" description="Mediator complex subunit Med12" evidence="7">
    <location>
        <begin position="157"/>
        <end position="219"/>
    </location>
</feature>
<keyword evidence="3" id="KW-0805">Transcription regulation</keyword>
<feature type="compositionally biased region" description="Low complexity" evidence="6">
    <location>
        <begin position="1818"/>
        <end position="1829"/>
    </location>
</feature>
<dbReference type="SMART" id="SM01281">
    <property type="entry name" value="Med12"/>
    <property type="match status" value="1"/>
</dbReference>
<evidence type="ECO:0000256" key="1">
    <source>
        <dbReference type="ARBA" id="ARBA00004123"/>
    </source>
</evidence>